<feature type="domain" description="YopX protein" evidence="1">
    <location>
        <begin position="5"/>
        <end position="118"/>
    </location>
</feature>
<evidence type="ECO:0000313" key="3">
    <source>
        <dbReference type="Proteomes" id="UP000005104"/>
    </source>
</evidence>
<dbReference type="HOGENOM" id="CLU_107462_2_2_9"/>
<accession>H5XST8</accession>
<organism evidence="2 3">
    <name type="scientific">Desulfosporosinus youngiae DSM 17734</name>
    <dbReference type="NCBI Taxonomy" id="768710"/>
    <lineage>
        <taxon>Bacteria</taxon>
        <taxon>Bacillati</taxon>
        <taxon>Bacillota</taxon>
        <taxon>Clostridia</taxon>
        <taxon>Eubacteriales</taxon>
        <taxon>Desulfitobacteriaceae</taxon>
        <taxon>Desulfosporosinus</taxon>
    </lineage>
</organism>
<name>H5XST8_9FIRM</name>
<sequence>MREQKFRVWDRIQEKMLKPQALSFDMQSSAPFAVSVPGRSWEPIGKYILMQWTGFSDSNGIEVYEGDLVRISSIIYKVVWNKTLATFELLELGSFSKCEISTVECSVVIGNEFQKSNLSQEKLRYTLF</sequence>
<dbReference type="Proteomes" id="UP000005104">
    <property type="component" value="Chromosome"/>
</dbReference>
<dbReference type="InterPro" id="IPR023385">
    <property type="entry name" value="YopX-like_C"/>
</dbReference>
<dbReference type="AlphaFoldDB" id="H5XST8"/>
<dbReference type="InterPro" id="IPR019096">
    <property type="entry name" value="YopX_protein"/>
</dbReference>
<dbReference type="Pfam" id="PF09643">
    <property type="entry name" value="YopX"/>
    <property type="match status" value="1"/>
</dbReference>
<evidence type="ECO:0000259" key="1">
    <source>
        <dbReference type="Pfam" id="PF09643"/>
    </source>
</evidence>
<proteinExistence type="predicted"/>
<dbReference type="EMBL" id="CM001441">
    <property type="protein sequence ID" value="EHQ87756.1"/>
    <property type="molecule type" value="Genomic_DNA"/>
</dbReference>
<dbReference type="STRING" id="768710.DesyoDRAFT_0574"/>
<dbReference type="RefSeq" id="WP_007779143.1">
    <property type="nucleotide sequence ID" value="NZ_CM001441.1"/>
</dbReference>
<gene>
    <name evidence="2" type="ORF">DesyoDRAFT_0574</name>
</gene>
<dbReference type="Gene3D" id="2.30.30.290">
    <property type="entry name" value="YopX-like domains"/>
    <property type="match status" value="1"/>
</dbReference>
<dbReference type="SUPFAM" id="SSF159006">
    <property type="entry name" value="YopX-like"/>
    <property type="match status" value="1"/>
</dbReference>
<protein>
    <submittedName>
        <fullName evidence="2">YopX protein</fullName>
    </submittedName>
</protein>
<evidence type="ECO:0000313" key="2">
    <source>
        <dbReference type="EMBL" id="EHQ87756.1"/>
    </source>
</evidence>
<dbReference type="OrthoDB" id="1809393at2"/>
<keyword evidence="3" id="KW-1185">Reference proteome</keyword>
<reference evidence="2 3" key="1">
    <citation type="submission" date="2011-11" db="EMBL/GenBank/DDBJ databases">
        <title>The Noncontiguous Finished genome of Desulfosporosinus youngiae DSM 17734.</title>
        <authorList>
            <consortium name="US DOE Joint Genome Institute (JGI-PGF)"/>
            <person name="Lucas S."/>
            <person name="Han J."/>
            <person name="Lapidus A."/>
            <person name="Cheng J.-F."/>
            <person name="Goodwin L."/>
            <person name="Pitluck S."/>
            <person name="Peters L."/>
            <person name="Ovchinnikova G."/>
            <person name="Lu M."/>
            <person name="Land M.L."/>
            <person name="Hauser L."/>
            <person name="Pester M."/>
            <person name="Spring S."/>
            <person name="Ollivier B."/>
            <person name="Rattei T."/>
            <person name="Klenk H.-P."/>
            <person name="Wagner M."/>
            <person name="Loy A."/>
            <person name="Woyke T.J."/>
        </authorList>
    </citation>
    <scope>NUCLEOTIDE SEQUENCE [LARGE SCALE GENOMIC DNA]</scope>
    <source>
        <strain evidence="2 3">DSM 17734</strain>
    </source>
</reference>
<dbReference type="eggNOG" id="ENOG5033ZKH">
    <property type="taxonomic scope" value="Bacteria"/>
</dbReference>